<keyword evidence="3" id="KW-1185">Reference proteome</keyword>
<evidence type="ECO:0000313" key="2">
    <source>
        <dbReference type="EMBL" id="PBK69325.1"/>
    </source>
</evidence>
<name>A0A2H3BEM4_9AGAR</name>
<dbReference type="EMBL" id="KZ293429">
    <property type="protein sequence ID" value="PBK69325.1"/>
    <property type="molecule type" value="Genomic_DNA"/>
</dbReference>
<evidence type="ECO:0000313" key="3">
    <source>
        <dbReference type="Proteomes" id="UP000218334"/>
    </source>
</evidence>
<gene>
    <name evidence="2" type="ORF">ARMSODRAFT_956883</name>
</gene>
<accession>A0A2H3BEM4</accession>
<sequence length="51" mass="5839">MPSYVIIFCLRIVLQVFPRAPYGPSATSRPVTLALPKDFSVRHLEFIHIIQ</sequence>
<proteinExistence type="predicted"/>
<keyword evidence="1" id="KW-0732">Signal</keyword>
<dbReference type="Proteomes" id="UP000218334">
    <property type="component" value="Unassembled WGS sequence"/>
</dbReference>
<protein>
    <submittedName>
        <fullName evidence="2">Uncharacterized protein</fullName>
    </submittedName>
</protein>
<organism evidence="2 3">
    <name type="scientific">Armillaria solidipes</name>
    <dbReference type="NCBI Taxonomy" id="1076256"/>
    <lineage>
        <taxon>Eukaryota</taxon>
        <taxon>Fungi</taxon>
        <taxon>Dikarya</taxon>
        <taxon>Basidiomycota</taxon>
        <taxon>Agaricomycotina</taxon>
        <taxon>Agaricomycetes</taxon>
        <taxon>Agaricomycetidae</taxon>
        <taxon>Agaricales</taxon>
        <taxon>Marasmiineae</taxon>
        <taxon>Physalacriaceae</taxon>
        <taxon>Armillaria</taxon>
    </lineage>
</organism>
<reference evidence="3" key="1">
    <citation type="journal article" date="2017" name="Nat. Ecol. Evol.">
        <title>Genome expansion and lineage-specific genetic innovations in the forest pathogenic fungi Armillaria.</title>
        <authorList>
            <person name="Sipos G."/>
            <person name="Prasanna A.N."/>
            <person name="Walter M.C."/>
            <person name="O'Connor E."/>
            <person name="Balint B."/>
            <person name="Krizsan K."/>
            <person name="Kiss B."/>
            <person name="Hess J."/>
            <person name="Varga T."/>
            <person name="Slot J."/>
            <person name="Riley R."/>
            <person name="Boka B."/>
            <person name="Rigling D."/>
            <person name="Barry K."/>
            <person name="Lee J."/>
            <person name="Mihaltcheva S."/>
            <person name="LaButti K."/>
            <person name="Lipzen A."/>
            <person name="Waldron R."/>
            <person name="Moloney N.M."/>
            <person name="Sperisen C."/>
            <person name="Kredics L."/>
            <person name="Vagvoelgyi C."/>
            <person name="Patrignani A."/>
            <person name="Fitzpatrick D."/>
            <person name="Nagy I."/>
            <person name="Doyle S."/>
            <person name="Anderson J.B."/>
            <person name="Grigoriev I.V."/>
            <person name="Gueldener U."/>
            <person name="Muensterkoetter M."/>
            <person name="Nagy L.G."/>
        </authorList>
    </citation>
    <scope>NUCLEOTIDE SEQUENCE [LARGE SCALE GENOMIC DNA]</scope>
    <source>
        <strain evidence="3">28-4</strain>
    </source>
</reference>
<dbReference type="AlphaFoldDB" id="A0A2H3BEM4"/>
<feature type="signal peptide" evidence="1">
    <location>
        <begin position="1"/>
        <end position="18"/>
    </location>
</feature>
<evidence type="ECO:0000256" key="1">
    <source>
        <dbReference type="SAM" id="SignalP"/>
    </source>
</evidence>
<feature type="chain" id="PRO_5013769753" evidence="1">
    <location>
        <begin position="19"/>
        <end position="51"/>
    </location>
</feature>